<protein>
    <submittedName>
        <fullName evidence="1">Uncharacterized protein</fullName>
    </submittedName>
</protein>
<reference evidence="1 2" key="1">
    <citation type="submission" date="2021-08" db="EMBL/GenBank/DDBJ databases">
        <title>Draft Genome Sequence of Phanerochaete sordida strain YK-624.</title>
        <authorList>
            <person name="Mori T."/>
            <person name="Dohra H."/>
            <person name="Suzuki T."/>
            <person name="Kawagishi H."/>
            <person name="Hirai H."/>
        </authorList>
    </citation>
    <scope>NUCLEOTIDE SEQUENCE [LARGE SCALE GENOMIC DNA]</scope>
    <source>
        <strain evidence="1 2">YK-624</strain>
    </source>
</reference>
<dbReference type="AlphaFoldDB" id="A0A9P3GTJ3"/>
<comment type="caution">
    <text evidence="1">The sequence shown here is derived from an EMBL/GenBank/DDBJ whole genome shotgun (WGS) entry which is preliminary data.</text>
</comment>
<evidence type="ECO:0000313" key="2">
    <source>
        <dbReference type="Proteomes" id="UP000703269"/>
    </source>
</evidence>
<keyword evidence="2" id="KW-1185">Reference proteome</keyword>
<proteinExistence type="predicted"/>
<evidence type="ECO:0000313" key="1">
    <source>
        <dbReference type="EMBL" id="GJF00877.1"/>
    </source>
</evidence>
<sequence length="73" mass="8023">MTRAQFLGPLHGFTDRIMVQDATPLSCRTVVKSEVAESSSSGMRRCFLNAQDASTPCRRLASLKHHTPHADPV</sequence>
<dbReference type="Proteomes" id="UP000703269">
    <property type="component" value="Unassembled WGS sequence"/>
</dbReference>
<gene>
    <name evidence="1" type="ORF">PsYK624_171790</name>
</gene>
<name>A0A9P3GTJ3_9APHY</name>
<accession>A0A9P3GTJ3</accession>
<dbReference type="EMBL" id="BPQB01000225">
    <property type="protein sequence ID" value="GJF00877.1"/>
    <property type="molecule type" value="Genomic_DNA"/>
</dbReference>
<organism evidence="1 2">
    <name type="scientific">Phanerochaete sordida</name>
    <dbReference type="NCBI Taxonomy" id="48140"/>
    <lineage>
        <taxon>Eukaryota</taxon>
        <taxon>Fungi</taxon>
        <taxon>Dikarya</taxon>
        <taxon>Basidiomycota</taxon>
        <taxon>Agaricomycotina</taxon>
        <taxon>Agaricomycetes</taxon>
        <taxon>Polyporales</taxon>
        <taxon>Phanerochaetaceae</taxon>
        <taxon>Phanerochaete</taxon>
    </lineage>
</organism>